<accession>L9Z1J6</accession>
<keyword evidence="1" id="KW-0472">Membrane</keyword>
<name>L9Z1J6_9EURY</name>
<feature type="transmembrane region" description="Helical" evidence="1">
    <location>
        <begin position="6"/>
        <end position="25"/>
    </location>
</feature>
<sequence>DVYKRQVINLLVLLLGLGALVRALYGHWRAGRKRGRERRAGSDEPAAE</sequence>
<keyword evidence="1" id="KW-1133">Transmembrane helix</keyword>
<reference evidence="2 3" key="1">
    <citation type="journal article" date="2014" name="PLoS Genet.">
        <title>Phylogenetically driven sequencing of extremely halophilic archaea reveals strategies for static and dynamic osmo-response.</title>
        <authorList>
            <person name="Becker E.A."/>
            <person name="Seitzer P.M."/>
            <person name="Tritt A."/>
            <person name="Larsen D."/>
            <person name="Krusor M."/>
            <person name="Yao A.I."/>
            <person name="Wu D."/>
            <person name="Madern D."/>
            <person name="Eisen J.A."/>
            <person name="Darling A.E."/>
            <person name="Facciotti M.T."/>
        </authorList>
    </citation>
    <scope>NUCLEOTIDE SEQUENCE [LARGE SCALE GENOMIC DNA]</scope>
    <source>
        <strain evidence="2 3">DSM 3751</strain>
    </source>
</reference>
<protein>
    <submittedName>
        <fullName evidence="2">Uncharacterized protein</fullName>
    </submittedName>
</protein>
<evidence type="ECO:0000313" key="2">
    <source>
        <dbReference type="EMBL" id="ELY79008.1"/>
    </source>
</evidence>
<feature type="non-terminal residue" evidence="2">
    <location>
        <position position="1"/>
    </location>
</feature>
<organism evidence="2 3">
    <name type="scientific">Natrinema pallidum DSM 3751</name>
    <dbReference type="NCBI Taxonomy" id="1227495"/>
    <lineage>
        <taxon>Archaea</taxon>
        <taxon>Methanobacteriati</taxon>
        <taxon>Methanobacteriota</taxon>
        <taxon>Stenosarchaea group</taxon>
        <taxon>Halobacteria</taxon>
        <taxon>Halobacteriales</taxon>
        <taxon>Natrialbaceae</taxon>
        <taxon>Natrinema</taxon>
    </lineage>
</organism>
<proteinExistence type="predicted"/>
<dbReference type="EMBL" id="AOII01000041">
    <property type="protein sequence ID" value="ELY79008.1"/>
    <property type="molecule type" value="Genomic_DNA"/>
</dbReference>
<evidence type="ECO:0000313" key="3">
    <source>
        <dbReference type="Proteomes" id="UP000011618"/>
    </source>
</evidence>
<dbReference type="PATRIC" id="fig|1227495.3.peg.1459"/>
<comment type="caution">
    <text evidence="2">The sequence shown here is derived from an EMBL/GenBank/DDBJ whole genome shotgun (WGS) entry which is preliminary data.</text>
</comment>
<keyword evidence="1" id="KW-0812">Transmembrane</keyword>
<dbReference type="AlphaFoldDB" id="L9Z1J6"/>
<gene>
    <name evidence="2" type="ORF">C487_07270</name>
</gene>
<evidence type="ECO:0000256" key="1">
    <source>
        <dbReference type="SAM" id="Phobius"/>
    </source>
</evidence>
<dbReference type="Proteomes" id="UP000011618">
    <property type="component" value="Unassembled WGS sequence"/>
</dbReference>